<evidence type="ECO:0000313" key="1">
    <source>
        <dbReference type="EMBL" id="AKB56711.1"/>
    </source>
</evidence>
<dbReference type="HOGENOM" id="CLU_066203_1_0_2"/>
<dbReference type="AlphaFoldDB" id="A0A0E3LPL1"/>
<organism evidence="1 2">
    <name type="scientific">Methanosarcina barkeri 227</name>
    <dbReference type="NCBI Taxonomy" id="1434106"/>
    <lineage>
        <taxon>Archaea</taxon>
        <taxon>Methanobacteriati</taxon>
        <taxon>Methanobacteriota</taxon>
        <taxon>Stenosarchaea group</taxon>
        <taxon>Methanomicrobia</taxon>
        <taxon>Methanosarcinales</taxon>
        <taxon>Methanosarcinaceae</taxon>
        <taxon>Methanosarcina</taxon>
    </lineage>
</organism>
<gene>
    <name evidence="1" type="ORF">MSBR2_0195</name>
</gene>
<dbReference type="PATRIC" id="fig|1434106.5.peg.214"/>
<name>A0A0E3LPL1_METBA</name>
<dbReference type="KEGG" id="mbar:MSBR2_0195"/>
<evidence type="ECO:0000313" key="2">
    <source>
        <dbReference type="Proteomes" id="UP000033079"/>
    </source>
</evidence>
<accession>A0A0E3LPL1</accession>
<reference evidence="1 2" key="1">
    <citation type="submission" date="2014-07" db="EMBL/GenBank/DDBJ databases">
        <title>Methanogenic archaea and the global carbon cycle.</title>
        <authorList>
            <person name="Henriksen J.R."/>
            <person name="Luke J."/>
            <person name="Reinhart S."/>
            <person name="Benedict M.N."/>
            <person name="Youngblut N.D."/>
            <person name="Metcalf M.E."/>
            <person name="Whitaker R.J."/>
            <person name="Metcalf W.W."/>
        </authorList>
    </citation>
    <scope>NUCLEOTIDE SEQUENCE [LARGE SCALE GENOMIC DNA]</scope>
    <source>
        <strain evidence="1 2">227</strain>
    </source>
</reference>
<proteinExistence type="predicted"/>
<sequence>MFNRERTSQSVGNNSFGNTQAQGDITIYKGMSYEDVKALFYDLFEQNLYRLSNEAKEIADQRCKEFIDKFLNQLISKNQNGLTQASNPDFQYDLVTAQIDYARYGDPELADMLVNLLIERTKETQKSQLQIVLNESIATASKLTREEYDILTLWFVSEYIAENQEFHNISDLKNFIETYILSFLDSFNKEKFWYPHLVYAGCGFIQAFKVMDIYSIIHNKSAGITPKEFYNIYRYLVSEYPSIEQFFHVGEVLNNGQNYKPESCMSLTSVGIAIGYANLCRITGEEFNLSKWL</sequence>
<dbReference type="InterPro" id="IPR053773">
    <property type="entry name" value="Vpar_1526-like"/>
</dbReference>
<protein>
    <submittedName>
        <fullName evidence="1">Uncharacterized protein</fullName>
    </submittedName>
</protein>
<dbReference type="NCBIfam" id="NF045477">
    <property type="entry name" value="LPO_1073_dom"/>
    <property type="match status" value="1"/>
</dbReference>
<dbReference type="Proteomes" id="UP000033079">
    <property type="component" value="Chromosome"/>
</dbReference>
<dbReference type="EMBL" id="CP009530">
    <property type="protein sequence ID" value="AKB56711.1"/>
    <property type="molecule type" value="Genomic_DNA"/>
</dbReference>